<dbReference type="Proteomes" id="UP000308600">
    <property type="component" value="Unassembled WGS sequence"/>
</dbReference>
<accession>A0ACD3B0N2</accession>
<evidence type="ECO:0000313" key="1">
    <source>
        <dbReference type="EMBL" id="TFK71565.1"/>
    </source>
</evidence>
<sequence length="200" mass="22930">MREYSQSWMLLPISLTIAFFTSIASAQSNITYDDTNFSMQYSTSPAWNTDVWAQQSPPPYNGTNHGSPNPGAQMTFTFTGNAIYIYGYKWTDHGFRTFLIDDTREIQCDGRTGEQGSRALLFYRTSMSDADHTLTIKNTGTQGQYLNLDYVVITQGFVRPFLPFLFPLSHLIIQPHSATHPQREPIKQHPNRRNHWQIDP</sequence>
<keyword evidence="2" id="KW-1185">Reference proteome</keyword>
<evidence type="ECO:0000313" key="2">
    <source>
        <dbReference type="Proteomes" id="UP000308600"/>
    </source>
</evidence>
<name>A0ACD3B0N2_9AGAR</name>
<gene>
    <name evidence="1" type="ORF">BDN72DRAFT_837450</name>
</gene>
<organism evidence="1 2">
    <name type="scientific">Pluteus cervinus</name>
    <dbReference type="NCBI Taxonomy" id="181527"/>
    <lineage>
        <taxon>Eukaryota</taxon>
        <taxon>Fungi</taxon>
        <taxon>Dikarya</taxon>
        <taxon>Basidiomycota</taxon>
        <taxon>Agaricomycotina</taxon>
        <taxon>Agaricomycetes</taxon>
        <taxon>Agaricomycetidae</taxon>
        <taxon>Agaricales</taxon>
        <taxon>Pluteineae</taxon>
        <taxon>Pluteaceae</taxon>
        <taxon>Pluteus</taxon>
    </lineage>
</organism>
<proteinExistence type="predicted"/>
<protein>
    <submittedName>
        <fullName evidence="1">Uncharacterized protein</fullName>
    </submittedName>
</protein>
<reference evidence="1 2" key="1">
    <citation type="journal article" date="2019" name="Nat. Ecol. Evol.">
        <title>Megaphylogeny resolves global patterns of mushroom evolution.</title>
        <authorList>
            <person name="Varga T."/>
            <person name="Krizsan K."/>
            <person name="Foldi C."/>
            <person name="Dima B."/>
            <person name="Sanchez-Garcia M."/>
            <person name="Sanchez-Ramirez S."/>
            <person name="Szollosi G.J."/>
            <person name="Szarkandi J.G."/>
            <person name="Papp V."/>
            <person name="Albert L."/>
            <person name="Andreopoulos W."/>
            <person name="Angelini C."/>
            <person name="Antonin V."/>
            <person name="Barry K.W."/>
            <person name="Bougher N.L."/>
            <person name="Buchanan P."/>
            <person name="Buyck B."/>
            <person name="Bense V."/>
            <person name="Catcheside P."/>
            <person name="Chovatia M."/>
            <person name="Cooper J."/>
            <person name="Damon W."/>
            <person name="Desjardin D."/>
            <person name="Finy P."/>
            <person name="Geml J."/>
            <person name="Haridas S."/>
            <person name="Hughes K."/>
            <person name="Justo A."/>
            <person name="Karasinski D."/>
            <person name="Kautmanova I."/>
            <person name="Kiss B."/>
            <person name="Kocsube S."/>
            <person name="Kotiranta H."/>
            <person name="LaButti K.M."/>
            <person name="Lechner B.E."/>
            <person name="Liimatainen K."/>
            <person name="Lipzen A."/>
            <person name="Lukacs Z."/>
            <person name="Mihaltcheva S."/>
            <person name="Morgado L.N."/>
            <person name="Niskanen T."/>
            <person name="Noordeloos M.E."/>
            <person name="Ohm R.A."/>
            <person name="Ortiz-Santana B."/>
            <person name="Ovrebo C."/>
            <person name="Racz N."/>
            <person name="Riley R."/>
            <person name="Savchenko A."/>
            <person name="Shiryaev A."/>
            <person name="Soop K."/>
            <person name="Spirin V."/>
            <person name="Szebenyi C."/>
            <person name="Tomsovsky M."/>
            <person name="Tulloss R.E."/>
            <person name="Uehling J."/>
            <person name="Grigoriev I.V."/>
            <person name="Vagvolgyi C."/>
            <person name="Papp T."/>
            <person name="Martin F.M."/>
            <person name="Miettinen O."/>
            <person name="Hibbett D.S."/>
            <person name="Nagy L.G."/>
        </authorList>
    </citation>
    <scope>NUCLEOTIDE SEQUENCE [LARGE SCALE GENOMIC DNA]</scope>
    <source>
        <strain evidence="1 2">NL-1719</strain>
    </source>
</reference>
<dbReference type="EMBL" id="ML208296">
    <property type="protein sequence ID" value="TFK71565.1"/>
    <property type="molecule type" value="Genomic_DNA"/>
</dbReference>